<name>C7NS59_HALUD</name>
<dbReference type="Gene3D" id="3.20.20.370">
    <property type="entry name" value="Glycoside hydrolase/deacetylase"/>
    <property type="match status" value="1"/>
</dbReference>
<dbReference type="KEGG" id="hut:Huta_0479"/>
<keyword evidence="2" id="KW-1185">Reference proteome</keyword>
<reference evidence="1 2" key="1">
    <citation type="journal article" date="2009" name="Stand. Genomic Sci.">
        <title>Complete genome sequence of Halorhabdus utahensis type strain (AX-2).</title>
        <authorList>
            <person name="Anderson I."/>
            <person name="Tindall B.J."/>
            <person name="Pomrenke H."/>
            <person name="Goker M."/>
            <person name="Lapidus A."/>
            <person name="Nolan M."/>
            <person name="Copeland A."/>
            <person name="Glavina Del Rio T."/>
            <person name="Chen F."/>
            <person name="Tice H."/>
            <person name="Cheng J.F."/>
            <person name="Lucas S."/>
            <person name="Chertkov O."/>
            <person name="Bruce D."/>
            <person name="Brettin T."/>
            <person name="Detter J.C."/>
            <person name="Han C."/>
            <person name="Goodwin L."/>
            <person name="Land M."/>
            <person name="Hauser L."/>
            <person name="Chang Y.J."/>
            <person name="Jeffries C.D."/>
            <person name="Pitluck S."/>
            <person name="Pati A."/>
            <person name="Mavromatis K."/>
            <person name="Ivanova N."/>
            <person name="Ovchinnikova G."/>
            <person name="Chen A."/>
            <person name="Palaniappan K."/>
            <person name="Chain P."/>
            <person name="Rohde M."/>
            <person name="Bristow J."/>
            <person name="Eisen J.A."/>
            <person name="Markowitz V."/>
            <person name="Hugenholtz P."/>
            <person name="Kyrpides N.C."/>
            <person name="Klenk H.P."/>
        </authorList>
    </citation>
    <scope>NUCLEOTIDE SEQUENCE [LARGE SCALE GENOMIC DNA]</scope>
    <source>
        <strain evidence="2">DSM 12940 / JCM 11049 / AX-2</strain>
    </source>
</reference>
<evidence type="ECO:0008006" key="3">
    <source>
        <dbReference type="Google" id="ProtNLM"/>
    </source>
</evidence>
<evidence type="ECO:0000313" key="1">
    <source>
        <dbReference type="EMBL" id="ACV10666.1"/>
    </source>
</evidence>
<dbReference type="SUPFAM" id="SSF88713">
    <property type="entry name" value="Glycoside hydrolase/deacetylase"/>
    <property type="match status" value="1"/>
</dbReference>
<dbReference type="STRING" id="519442.Huta_0479"/>
<dbReference type="AlphaFoldDB" id="C7NS59"/>
<dbReference type="OrthoDB" id="301436at2157"/>
<sequence length="244" mass="28013">MERQIDRLLPSLEFTYDWYRALLDRLQHEGYAFRTFSEAVESNTVLLRHDVDLSIEKALTTARIEAERGIEATYCVLLTSPLYNPLEGAVRDKLQAIESLGHEVALHFSTHEYWDDRPADGAIESKVEAEREILGTVLEQTPRTVSFHIPPKWVLGRSFDGFTSTYNPAYFNEIEYVADSGQRWRDSTPSVTDLSSTVQILTHPGLWGETDRQFEECVDRNVTEACLRVDRKAQREFCEGAYSQ</sequence>
<gene>
    <name evidence="1" type="ordered locus">Huta_0479</name>
</gene>
<dbReference type="HOGENOM" id="CLU_087512_0_0_2"/>
<dbReference type="EMBL" id="CP001687">
    <property type="protein sequence ID" value="ACV10666.1"/>
    <property type="molecule type" value="Genomic_DNA"/>
</dbReference>
<dbReference type="RefSeq" id="WP_015788247.1">
    <property type="nucleotide sequence ID" value="NC_013158.1"/>
</dbReference>
<proteinExistence type="predicted"/>
<dbReference type="GeneID" id="8382746"/>
<evidence type="ECO:0000313" key="2">
    <source>
        <dbReference type="Proteomes" id="UP000002071"/>
    </source>
</evidence>
<dbReference type="InterPro" id="IPR011330">
    <property type="entry name" value="Glyco_hydro/deAcase_b/a-brl"/>
</dbReference>
<accession>C7NS59</accession>
<dbReference type="GO" id="GO:0005975">
    <property type="term" value="P:carbohydrate metabolic process"/>
    <property type="evidence" value="ECO:0007669"/>
    <property type="project" value="InterPro"/>
</dbReference>
<dbReference type="Proteomes" id="UP000002071">
    <property type="component" value="Chromosome"/>
</dbReference>
<dbReference type="eggNOG" id="arCOG04934">
    <property type="taxonomic scope" value="Archaea"/>
</dbReference>
<organism evidence="1 2">
    <name type="scientific">Halorhabdus utahensis (strain DSM 12940 / JCM 11049 / AX-2)</name>
    <dbReference type="NCBI Taxonomy" id="519442"/>
    <lineage>
        <taxon>Archaea</taxon>
        <taxon>Methanobacteriati</taxon>
        <taxon>Methanobacteriota</taxon>
        <taxon>Stenosarchaea group</taxon>
        <taxon>Halobacteria</taxon>
        <taxon>Halobacteriales</taxon>
        <taxon>Haloarculaceae</taxon>
        <taxon>Halorhabdus</taxon>
    </lineage>
</organism>
<protein>
    <recommendedName>
        <fullName evidence="3">Polysaccharide deacetylase</fullName>
    </recommendedName>
</protein>